<name>A0A432X970_9GAMM</name>
<reference evidence="1 2" key="1">
    <citation type="journal article" date="2011" name="Front. Microbiol.">
        <title>Genomic signatures of strain selection and enhancement in Bacillus atrophaeus var. globigii, a historical biowarfare simulant.</title>
        <authorList>
            <person name="Gibbons H.S."/>
            <person name="Broomall S.M."/>
            <person name="McNew L.A."/>
            <person name="Daligault H."/>
            <person name="Chapman C."/>
            <person name="Bruce D."/>
            <person name="Karavis M."/>
            <person name="Krepps M."/>
            <person name="McGregor P.A."/>
            <person name="Hong C."/>
            <person name="Park K.H."/>
            <person name="Akmal A."/>
            <person name="Feldman A."/>
            <person name="Lin J.S."/>
            <person name="Chang W.E."/>
            <person name="Higgs B.W."/>
            <person name="Demirev P."/>
            <person name="Lindquist J."/>
            <person name="Liem A."/>
            <person name="Fochler E."/>
            <person name="Read T.D."/>
            <person name="Tapia R."/>
            <person name="Johnson S."/>
            <person name="Bishop-Lilly K.A."/>
            <person name="Detter C."/>
            <person name="Han C."/>
            <person name="Sozhamannan S."/>
            <person name="Rosenzweig C.N."/>
            <person name="Skowronski E.W."/>
        </authorList>
    </citation>
    <scope>NUCLEOTIDE SEQUENCE [LARGE SCALE GENOMIC DNA]</scope>
    <source>
        <strain evidence="1 2">AIT1</strain>
    </source>
</reference>
<accession>A0A432X970</accession>
<keyword evidence="2" id="KW-1185">Reference proteome</keyword>
<dbReference type="AlphaFoldDB" id="A0A432X970"/>
<organism evidence="1 2">
    <name type="scientific">Aliidiomarina taiwanensis</name>
    <dbReference type="NCBI Taxonomy" id="946228"/>
    <lineage>
        <taxon>Bacteria</taxon>
        <taxon>Pseudomonadati</taxon>
        <taxon>Pseudomonadota</taxon>
        <taxon>Gammaproteobacteria</taxon>
        <taxon>Alteromonadales</taxon>
        <taxon>Idiomarinaceae</taxon>
        <taxon>Aliidiomarina</taxon>
    </lineage>
</organism>
<sequence>MMLAINGMFRSVRSMDMVLPAAAVLHKGDGEGDALLASIIQQYQQQGWCIQGLLTEQGKDMTSKKPMALRDIQSGEVFVISQYRGRDARGCSLDLGGLSEAGKVLRNVLNDAENGSVPDLVFINRFGHGETQGKGLSSEFAELISAGIPVLTLVSEKYLDAWQTFAGELAEILPLEREVIEGWLHDIQKLNCHPNKSD</sequence>
<evidence type="ECO:0000313" key="1">
    <source>
        <dbReference type="EMBL" id="RUO43963.1"/>
    </source>
</evidence>
<dbReference type="Pfam" id="PF10649">
    <property type="entry name" value="DUF2478"/>
    <property type="match status" value="1"/>
</dbReference>
<comment type="caution">
    <text evidence="1">The sequence shown here is derived from an EMBL/GenBank/DDBJ whole genome shotgun (WGS) entry which is preliminary data.</text>
</comment>
<proteinExistence type="predicted"/>
<evidence type="ECO:0008006" key="3">
    <source>
        <dbReference type="Google" id="ProtNLM"/>
    </source>
</evidence>
<gene>
    <name evidence="1" type="ORF">CWE15_01915</name>
</gene>
<dbReference type="Proteomes" id="UP000286976">
    <property type="component" value="Unassembled WGS sequence"/>
</dbReference>
<protein>
    <recommendedName>
        <fullName evidence="3">Molybdenum ABC transporter ATP-binding protein</fullName>
    </recommendedName>
</protein>
<evidence type="ECO:0000313" key="2">
    <source>
        <dbReference type="Proteomes" id="UP000286976"/>
    </source>
</evidence>
<dbReference type="EMBL" id="PIPQ01000001">
    <property type="protein sequence ID" value="RUO43963.1"/>
    <property type="molecule type" value="Genomic_DNA"/>
</dbReference>
<dbReference type="InterPro" id="IPR018912">
    <property type="entry name" value="DUF2478"/>
</dbReference>